<dbReference type="Gene3D" id="2.40.160.60">
    <property type="entry name" value="Outer membrane protein transport protein (OMPP1/FadL/TodX)"/>
    <property type="match status" value="1"/>
</dbReference>
<evidence type="ECO:0000256" key="5">
    <source>
        <dbReference type="ARBA" id="ARBA00022729"/>
    </source>
</evidence>
<dbReference type="Proteomes" id="UP000215214">
    <property type="component" value="Chromosome TJEJU"/>
</dbReference>
<evidence type="ECO:0000256" key="4">
    <source>
        <dbReference type="ARBA" id="ARBA00022692"/>
    </source>
</evidence>
<keyword evidence="5 8" id="KW-0732">Signal</keyword>
<keyword evidence="3" id="KW-1134">Transmembrane beta strand</keyword>
<dbReference type="PANTHER" id="PTHR35093">
    <property type="entry name" value="OUTER MEMBRANE PROTEIN NMB0088-RELATED"/>
    <property type="match status" value="1"/>
</dbReference>
<protein>
    <submittedName>
        <fullName evidence="9">Putative outer membrane protein</fullName>
    </submittedName>
</protein>
<comment type="subcellular location">
    <subcellularLocation>
        <location evidence="1">Cell outer membrane</location>
        <topology evidence="1">Multi-pass membrane protein</topology>
    </subcellularLocation>
</comment>
<reference evidence="9 10" key="1">
    <citation type="submission" date="2017-07" db="EMBL/GenBank/DDBJ databases">
        <authorList>
            <person name="Sun Z.S."/>
            <person name="Albrecht U."/>
            <person name="Echele G."/>
            <person name="Lee C.C."/>
        </authorList>
    </citation>
    <scope>NUCLEOTIDE SEQUENCE [LARGE SCALE GENOMIC DNA]</scope>
    <source>
        <strain evidence="10">type strain: KCTC 22618</strain>
    </source>
</reference>
<name>A0A238U8P1_9FLAO</name>
<dbReference type="OrthoDB" id="9765571at2"/>
<dbReference type="SUPFAM" id="SSF56935">
    <property type="entry name" value="Porins"/>
    <property type="match status" value="1"/>
</dbReference>
<keyword evidence="10" id="KW-1185">Reference proteome</keyword>
<dbReference type="AlphaFoldDB" id="A0A238U8P1"/>
<keyword evidence="7" id="KW-0998">Cell outer membrane</keyword>
<keyword evidence="4" id="KW-0812">Transmembrane</keyword>
<evidence type="ECO:0000256" key="6">
    <source>
        <dbReference type="ARBA" id="ARBA00023136"/>
    </source>
</evidence>
<evidence type="ECO:0000256" key="2">
    <source>
        <dbReference type="ARBA" id="ARBA00008163"/>
    </source>
</evidence>
<evidence type="ECO:0000313" key="9">
    <source>
        <dbReference type="EMBL" id="SNR14780.1"/>
    </source>
</evidence>
<dbReference type="PANTHER" id="PTHR35093:SF8">
    <property type="entry name" value="OUTER MEMBRANE PROTEIN NMB0088-RELATED"/>
    <property type="match status" value="1"/>
</dbReference>
<dbReference type="KEGG" id="tje:TJEJU_1021"/>
<feature type="signal peptide" evidence="8">
    <location>
        <begin position="1"/>
        <end position="19"/>
    </location>
</feature>
<evidence type="ECO:0000256" key="1">
    <source>
        <dbReference type="ARBA" id="ARBA00004571"/>
    </source>
</evidence>
<comment type="similarity">
    <text evidence="2">Belongs to the OmpP1/FadL family.</text>
</comment>
<sequence length="460" mass="51492">MKKLILFVAIIATTGTSYAQFTDYNDLGILFSRDQRTGTARFNAMAGAFGALGSDISSTDINPAGAAVARNSKVSVTFEGTNTNFDLNYYGRTNNITDERINLSQAGAIFVFDGSNNSNWNRFAITFNYKIKADFDNFYNGSGNSGLSLYDDNFNFTPQPNNTFYNVIGQEFSKETSGLNSVFNMGISAVHDNKLFIGASLKFHSIEYRERSVSIEDNDELNGSPIVFDDINERFVDGTGFSFNVGFIYKLNKYIRIGAAYESPTWYSEVLEETINDFAVFDTTDSANPSLIFDDRVVRGPFSLRFRTPSKLTASGALVFGKQGVISLDYTYRDFSNFRYIDDISFRDGSGQLVNPNDFFSTDFRATHALNLGTEWRFNRISLRGGYFYEKNPNLREGGNTNEDNYRGFTAGLGYNFGNTQIGLSYLRSLNDEFYTLYDIGDININNTTSRIAASITFSL</sequence>
<dbReference type="Pfam" id="PF03349">
    <property type="entry name" value="Toluene_X"/>
    <property type="match status" value="1"/>
</dbReference>
<dbReference type="GO" id="GO:0009279">
    <property type="term" value="C:cell outer membrane"/>
    <property type="evidence" value="ECO:0007669"/>
    <property type="project" value="UniProtKB-SubCell"/>
</dbReference>
<evidence type="ECO:0000256" key="7">
    <source>
        <dbReference type="ARBA" id="ARBA00023237"/>
    </source>
</evidence>
<dbReference type="EMBL" id="LT899436">
    <property type="protein sequence ID" value="SNR14780.1"/>
    <property type="molecule type" value="Genomic_DNA"/>
</dbReference>
<dbReference type="GO" id="GO:0015483">
    <property type="term" value="F:long-chain fatty acid transporting porin activity"/>
    <property type="evidence" value="ECO:0007669"/>
    <property type="project" value="TreeGrafter"/>
</dbReference>
<feature type="chain" id="PRO_5012692270" evidence="8">
    <location>
        <begin position="20"/>
        <end position="460"/>
    </location>
</feature>
<evidence type="ECO:0000313" key="10">
    <source>
        <dbReference type="Proteomes" id="UP000215214"/>
    </source>
</evidence>
<dbReference type="RefSeq" id="WP_095070004.1">
    <property type="nucleotide sequence ID" value="NZ_LT899436.1"/>
</dbReference>
<accession>A0A238U8P1</accession>
<proteinExistence type="inferred from homology"/>
<evidence type="ECO:0000256" key="3">
    <source>
        <dbReference type="ARBA" id="ARBA00022452"/>
    </source>
</evidence>
<dbReference type="InterPro" id="IPR005017">
    <property type="entry name" value="OMPP1/FadL/TodX"/>
</dbReference>
<organism evidence="9 10">
    <name type="scientific">Tenacibaculum jejuense</name>
    <dbReference type="NCBI Taxonomy" id="584609"/>
    <lineage>
        <taxon>Bacteria</taxon>
        <taxon>Pseudomonadati</taxon>
        <taxon>Bacteroidota</taxon>
        <taxon>Flavobacteriia</taxon>
        <taxon>Flavobacteriales</taxon>
        <taxon>Flavobacteriaceae</taxon>
        <taxon>Tenacibaculum</taxon>
    </lineage>
</organism>
<evidence type="ECO:0000256" key="8">
    <source>
        <dbReference type="SAM" id="SignalP"/>
    </source>
</evidence>
<keyword evidence="6" id="KW-0472">Membrane</keyword>
<gene>
    <name evidence="9" type="ORF">TJEJU_1021</name>
</gene>